<dbReference type="AlphaFoldDB" id="S7NQN5"/>
<gene>
    <name evidence="17" type="ORF">D623_10012481</name>
</gene>
<keyword evidence="13" id="KW-0131">Cell cycle</keyword>
<dbReference type="FunFam" id="3.10.20.90:FF:000049">
    <property type="entry name" value="RB1-inducible coiled-coil protein 1 isoform X1"/>
    <property type="match status" value="1"/>
</dbReference>
<dbReference type="GO" id="GO:0060090">
    <property type="term" value="F:molecular adaptor activity"/>
    <property type="evidence" value="ECO:0007669"/>
    <property type="project" value="TreeGrafter"/>
</dbReference>
<keyword evidence="9" id="KW-0175">Coiled coil</keyword>
<evidence type="ECO:0000256" key="1">
    <source>
        <dbReference type="ARBA" id="ARBA00004123"/>
    </source>
</evidence>
<dbReference type="GO" id="GO:0005829">
    <property type="term" value="C:cytosol"/>
    <property type="evidence" value="ECO:0007669"/>
    <property type="project" value="UniProtKB-SubCell"/>
</dbReference>
<evidence type="ECO:0000256" key="9">
    <source>
        <dbReference type="ARBA" id="ARBA00023054"/>
    </source>
</evidence>
<evidence type="ECO:0000256" key="10">
    <source>
        <dbReference type="ARBA" id="ARBA00023163"/>
    </source>
</evidence>
<keyword evidence="6" id="KW-0597">Phosphoprotein</keyword>
<evidence type="ECO:0000256" key="16">
    <source>
        <dbReference type="ARBA" id="ARBA00080154"/>
    </source>
</evidence>
<sequence>MEVEGLSKAVVANLSDLMDHQWSADHRLATAALSVTDLKHAIHSKYKIAIQHQVLVVNGGECMAADRRVCTYSAGTDTNPIFLFNKEMILCELPPAIPKTTFSTENDMEIKVEESLMMPAVFHTVASRTQLAVEMYEVAKKLSSFCESLVHDEHLQHQGWAAIMANLEDCSNSYQKLLFKFENIYSNYLQSIEDIKLKLTQYVCH</sequence>
<evidence type="ECO:0000256" key="4">
    <source>
        <dbReference type="ARBA" id="ARBA00004514"/>
    </source>
</evidence>
<keyword evidence="12" id="KW-0539">Nucleus</keyword>
<keyword evidence="10" id="KW-0804">Transcription</keyword>
<dbReference type="PANTHER" id="PTHR13222:SF1">
    <property type="entry name" value="RB1-INDUCIBLE COILED-COIL PROTEIN 1"/>
    <property type="match status" value="1"/>
</dbReference>
<evidence type="ECO:0000256" key="8">
    <source>
        <dbReference type="ARBA" id="ARBA00023015"/>
    </source>
</evidence>
<dbReference type="GO" id="GO:0034045">
    <property type="term" value="C:phagophore assembly site membrane"/>
    <property type="evidence" value="ECO:0007669"/>
    <property type="project" value="TreeGrafter"/>
</dbReference>
<keyword evidence="7" id="KW-0072">Autophagy</keyword>
<dbReference type="Gene3D" id="3.10.20.90">
    <property type="entry name" value="Phosphatidylinositol 3-kinase Catalytic Subunit, Chain A, domain 1"/>
    <property type="match status" value="1"/>
</dbReference>
<dbReference type="EMBL" id="KE164703">
    <property type="protein sequence ID" value="EPQ19571.1"/>
    <property type="molecule type" value="Genomic_DNA"/>
</dbReference>
<comment type="function">
    <text evidence="14">Involved in autophagy. Regulates early events but also late events of autophagosome formation through direct interaction with Atg16L1. Required for the formation of the autophagosome-like double-membrane structure that surrounds the Salmonella-containing vacuole (SCV) during S.typhimurium infection and subsequent xenophagy. Involved in repair of DNA damage caused by ionizing radiation, which subsequently improves cell survival by decreasing apoptosis. Inhibits PTK2/FAK1 and PTK2B/PYK2 kinase activity, affecting their downstream signaling pathways. Plays a role as a modulator of TGF-beta-signaling by restricting substrate specificity of RNF111. Functions as a DNA-binding transcription factor. Is a potent regulator of the RB1 pathway through induction of RB1 expression. Plays a crucial role in muscular differentiation. Plays an indispensable role in fetal hematopoiesis and in the regulation of neuronal homeostasis.</text>
</comment>
<evidence type="ECO:0000256" key="5">
    <source>
        <dbReference type="ARBA" id="ARBA00022490"/>
    </source>
</evidence>
<evidence type="ECO:0000256" key="12">
    <source>
        <dbReference type="ARBA" id="ARBA00023242"/>
    </source>
</evidence>
<dbReference type="GO" id="GO:0005634">
    <property type="term" value="C:nucleus"/>
    <property type="evidence" value="ECO:0007669"/>
    <property type="project" value="UniProtKB-SubCell"/>
</dbReference>
<dbReference type="GO" id="GO:0031090">
    <property type="term" value="C:organelle membrane"/>
    <property type="evidence" value="ECO:0007669"/>
    <property type="project" value="UniProtKB-ARBA"/>
</dbReference>
<keyword evidence="5" id="KW-0963">Cytoplasm</keyword>
<proteinExistence type="predicted"/>
<evidence type="ECO:0000256" key="11">
    <source>
        <dbReference type="ARBA" id="ARBA00023228"/>
    </source>
</evidence>
<dbReference type="GO" id="GO:0005764">
    <property type="term" value="C:lysosome"/>
    <property type="evidence" value="ECO:0007669"/>
    <property type="project" value="UniProtKB-SubCell"/>
</dbReference>
<evidence type="ECO:0000256" key="2">
    <source>
        <dbReference type="ARBA" id="ARBA00004329"/>
    </source>
</evidence>
<protein>
    <recommendedName>
        <fullName evidence="15">RB1-inducible coiled-coil protein 1</fullName>
    </recommendedName>
    <alternativeName>
        <fullName evidence="16">FAK family kinase-interacting protein of 200 kDa</fullName>
    </alternativeName>
</protein>
<keyword evidence="18" id="KW-1185">Reference proteome</keyword>
<organism evidence="17 18">
    <name type="scientific">Myotis brandtii</name>
    <name type="common">Brandt's bat</name>
    <dbReference type="NCBI Taxonomy" id="109478"/>
    <lineage>
        <taxon>Eukaryota</taxon>
        <taxon>Metazoa</taxon>
        <taxon>Chordata</taxon>
        <taxon>Craniata</taxon>
        <taxon>Vertebrata</taxon>
        <taxon>Euteleostomi</taxon>
        <taxon>Mammalia</taxon>
        <taxon>Eutheria</taxon>
        <taxon>Laurasiatheria</taxon>
        <taxon>Chiroptera</taxon>
        <taxon>Yangochiroptera</taxon>
        <taxon>Vespertilionidae</taxon>
        <taxon>Myotis</taxon>
    </lineage>
</organism>
<dbReference type="GO" id="GO:0034727">
    <property type="term" value="P:piecemeal microautophagy of the nucleus"/>
    <property type="evidence" value="ECO:0007669"/>
    <property type="project" value="TreeGrafter"/>
</dbReference>
<dbReference type="GO" id="GO:0061709">
    <property type="term" value="P:reticulophagy"/>
    <property type="evidence" value="ECO:0007669"/>
    <property type="project" value="TreeGrafter"/>
</dbReference>
<dbReference type="GO" id="GO:0034517">
    <property type="term" value="P:ribophagy"/>
    <property type="evidence" value="ECO:0007669"/>
    <property type="project" value="TreeGrafter"/>
</dbReference>
<accession>S7NQN5</accession>
<evidence type="ECO:0000313" key="18">
    <source>
        <dbReference type="Proteomes" id="UP000052978"/>
    </source>
</evidence>
<keyword evidence="8" id="KW-0805">Transcription regulation</keyword>
<dbReference type="GO" id="GO:1990316">
    <property type="term" value="C:Atg1/ULK1 kinase complex"/>
    <property type="evidence" value="ECO:0007669"/>
    <property type="project" value="TreeGrafter"/>
</dbReference>
<reference evidence="17 18" key="1">
    <citation type="journal article" date="2013" name="Nat. Commun.">
        <title>Genome analysis reveals insights into physiology and longevity of the Brandt's bat Myotis brandtii.</title>
        <authorList>
            <person name="Seim I."/>
            <person name="Fang X."/>
            <person name="Xiong Z."/>
            <person name="Lobanov A.V."/>
            <person name="Huang Z."/>
            <person name="Ma S."/>
            <person name="Feng Y."/>
            <person name="Turanov A.A."/>
            <person name="Zhu Y."/>
            <person name="Lenz T.L."/>
            <person name="Gerashchenko M.V."/>
            <person name="Fan D."/>
            <person name="Hee Yim S."/>
            <person name="Yao X."/>
            <person name="Jordan D."/>
            <person name="Xiong Y."/>
            <person name="Ma Y."/>
            <person name="Lyapunov A.N."/>
            <person name="Chen G."/>
            <person name="Kulakova O.I."/>
            <person name="Sun Y."/>
            <person name="Lee S.G."/>
            <person name="Bronson R.T."/>
            <person name="Moskalev A.A."/>
            <person name="Sunyaev S.R."/>
            <person name="Zhang G."/>
            <person name="Krogh A."/>
            <person name="Wang J."/>
            <person name="Gladyshev V.N."/>
        </authorList>
    </citation>
    <scope>NUCLEOTIDE SEQUENCE [LARGE SCALE GENOMIC DNA]</scope>
</reference>
<evidence type="ECO:0000313" key="17">
    <source>
        <dbReference type="EMBL" id="EPQ19571.1"/>
    </source>
</evidence>
<evidence type="ECO:0000256" key="3">
    <source>
        <dbReference type="ARBA" id="ARBA00004371"/>
    </source>
</evidence>
<keyword evidence="11" id="KW-0458">Lysosome</keyword>
<evidence type="ECO:0000256" key="15">
    <source>
        <dbReference type="ARBA" id="ARBA00069790"/>
    </source>
</evidence>
<dbReference type="PANTHER" id="PTHR13222">
    <property type="entry name" value="RB1-INDUCIBLE COILED-COIL"/>
    <property type="match status" value="1"/>
</dbReference>
<evidence type="ECO:0000256" key="6">
    <source>
        <dbReference type="ARBA" id="ARBA00022553"/>
    </source>
</evidence>
<dbReference type="GO" id="GO:0061723">
    <property type="term" value="P:glycophagy"/>
    <property type="evidence" value="ECO:0007669"/>
    <property type="project" value="TreeGrafter"/>
</dbReference>
<dbReference type="InterPro" id="IPR040040">
    <property type="entry name" value="ATG11"/>
</dbReference>
<evidence type="ECO:0000256" key="14">
    <source>
        <dbReference type="ARBA" id="ARBA00053494"/>
    </source>
</evidence>
<dbReference type="Proteomes" id="UP000052978">
    <property type="component" value="Unassembled WGS sequence"/>
</dbReference>
<dbReference type="GO" id="GO:0000045">
    <property type="term" value="P:autophagosome assembly"/>
    <property type="evidence" value="ECO:0007669"/>
    <property type="project" value="InterPro"/>
</dbReference>
<dbReference type="GO" id="GO:0008285">
    <property type="term" value="P:negative regulation of cell population proliferation"/>
    <property type="evidence" value="ECO:0007669"/>
    <property type="project" value="UniProtKB-ARBA"/>
</dbReference>
<comment type="subcellular location">
    <subcellularLocation>
        <location evidence="4">Cytoplasm</location>
        <location evidence="4">Cytosol</location>
    </subcellularLocation>
    <subcellularLocation>
        <location evidence="3">Lysosome</location>
    </subcellularLocation>
    <subcellularLocation>
        <location evidence="1">Nucleus</location>
    </subcellularLocation>
    <subcellularLocation>
        <location evidence="2">Preautophagosomal structure</location>
    </subcellularLocation>
</comment>
<evidence type="ECO:0000256" key="7">
    <source>
        <dbReference type="ARBA" id="ARBA00023006"/>
    </source>
</evidence>
<name>S7NQN5_MYOBR</name>
<evidence type="ECO:0000256" key="13">
    <source>
        <dbReference type="ARBA" id="ARBA00023306"/>
    </source>
</evidence>
<dbReference type="GO" id="GO:0019901">
    <property type="term" value="F:protein kinase binding"/>
    <property type="evidence" value="ECO:0007669"/>
    <property type="project" value="UniProtKB-ARBA"/>
</dbReference>
<dbReference type="GO" id="GO:0000422">
    <property type="term" value="P:autophagy of mitochondrion"/>
    <property type="evidence" value="ECO:0007669"/>
    <property type="project" value="TreeGrafter"/>
</dbReference>